<keyword evidence="4" id="KW-1052">Target cell membrane</keyword>
<evidence type="ECO:0000256" key="7">
    <source>
        <dbReference type="ARBA" id="ARBA00023136"/>
    </source>
</evidence>
<dbReference type="EMBL" id="CALNXI010003049">
    <property type="protein sequence ID" value="CAH3191960.1"/>
    <property type="molecule type" value="Genomic_DNA"/>
</dbReference>
<organism evidence="10 11">
    <name type="scientific">Porites evermanni</name>
    <dbReference type="NCBI Taxonomy" id="104178"/>
    <lineage>
        <taxon>Eukaryota</taxon>
        <taxon>Metazoa</taxon>
        <taxon>Cnidaria</taxon>
        <taxon>Anthozoa</taxon>
        <taxon>Hexacorallia</taxon>
        <taxon>Scleractinia</taxon>
        <taxon>Fungiina</taxon>
        <taxon>Poritidae</taxon>
        <taxon>Porites</taxon>
    </lineage>
</organism>
<protein>
    <recommendedName>
        <fullName evidence="12">Actinoporin</fullName>
    </recommendedName>
</protein>
<dbReference type="SUPFAM" id="SSF63724">
    <property type="entry name" value="Cytolysin/lectin"/>
    <property type="match status" value="1"/>
</dbReference>
<keyword evidence="9" id="KW-0166">Nematocyst</keyword>
<evidence type="ECO:0000256" key="6">
    <source>
        <dbReference type="ARBA" id="ARBA00022852"/>
    </source>
</evidence>
<evidence type="ECO:0000256" key="5">
    <source>
        <dbReference type="ARBA" id="ARBA00022656"/>
    </source>
</evidence>
<gene>
    <name evidence="10" type="ORF">PEVE_00022964</name>
</gene>
<dbReference type="Pfam" id="PF06369">
    <property type="entry name" value="Anemone_cytotox"/>
    <property type="match status" value="1"/>
</dbReference>
<proteinExistence type="inferred from homology"/>
<dbReference type="PANTHER" id="PTHR40388">
    <property type="entry name" value="BRYOPORIN"/>
    <property type="match status" value="1"/>
</dbReference>
<evidence type="ECO:0000256" key="9">
    <source>
        <dbReference type="ARBA" id="ARBA00023331"/>
    </source>
</evidence>
<evidence type="ECO:0000256" key="1">
    <source>
        <dbReference type="ARBA" id="ARBA00004175"/>
    </source>
</evidence>
<keyword evidence="5" id="KW-0800">Toxin</keyword>
<evidence type="ECO:0000313" key="11">
    <source>
        <dbReference type="Proteomes" id="UP001159427"/>
    </source>
</evidence>
<reference evidence="10 11" key="1">
    <citation type="submission" date="2022-05" db="EMBL/GenBank/DDBJ databases">
        <authorList>
            <consortium name="Genoscope - CEA"/>
            <person name="William W."/>
        </authorList>
    </citation>
    <scope>NUCLEOTIDE SEQUENCE [LARGE SCALE GENOMIC DNA]</scope>
</reference>
<accession>A0ABN8SM35</accession>
<keyword evidence="7" id="KW-0472">Membrane</keyword>
<evidence type="ECO:0000256" key="4">
    <source>
        <dbReference type="ARBA" id="ARBA00022537"/>
    </source>
</evidence>
<dbReference type="InterPro" id="IPR009104">
    <property type="entry name" value="Anemon_actinoporin-like"/>
</dbReference>
<comment type="similarity">
    <text evidence="3">Belongs to the actinoporin family. Sea anemone subfamily.</text>
</comment>
<evidence type="ECO:0000256" key="2">
    <source>
        <dbReference type="ARBA" id="ARBA00004532"/>
    </source>
</evidence>
<comment type="subcellular location">
    <subcellularLocation>
        <location evidence="2">Nematocyst</location>
    </subcellularLocation>
    <subcellularLocation>
        <location evidence="1">Target cell membrane</location>
    </subcellularLocation>
</comment>
<dbReference type="Proteomes" id="UP001159427">
    <property type="component" value="Unassembled WGS sequence"/>
</dbReference>
<dbReference type="InterPro" id="IPR050677">
    <property type="entry name" value="Actinoporin_PFT"/>
</dbReference>
<evidence type="ECO:0008006" key="12">
    <source>
        <dbReference type="Google" id="ProtNLM"/>
    </source>
</evidence>
<dbReference type="InterPro" id="IPR015926">
    <property type="entry name" value="Cytolysin/lectin"/>
</dbReference>
<keyword evidence="11" id="KW-1185">Reference proteome</keyword>
<name>A0ABN8SM35_9CNID</name>
<evidence type="ECO:0000256" key="8">
    <source>
        <dbReference type="ARBA" id="ARBA00023298"/>
    </source>
</evidence>
<comment type="caution">
    <text evidence="10">The sequence shown here is derived from an EMBL/GenBank/DDBJ whole genome shotgun (WGS) entry which is preliminary data.</text>
</comment>
<keyword evidence="6" id="KW-0204">Cytolysis</keyword>
<dbReference type="PANTHER" id="PTHR40388:SF1">
    <property type="entry name" value="BRYOPORIN"/>
    <property type="match status" value="1"/>
</dbReference>
<evidence type="ECO:0000313" key="10">
    <source>
        <dbReference type="EMBL" id="CAH3191960.1"/>
    </source>
</evidence>
<evidence type="ECO:0000256" key="3">
    <source>
        <dbReference type="ARBA" id="ARBA00008399"/>
    </source>
</evidence>
<dbReference type="Gene3D" id="2.60.270.20">
    <property type="entry name" value="Cytolysin/lectin"/>
    <property type="match status" value="1"/>
</dbReference>
<keyword evidence="8" id="KW-1053">Target membrane</keyword>
<sequence length="176" mass="19579">MAAFSSMNSGVEGLRTLLDRIETNRKIAIGVWNESDHPWEAISVYFSSGTSDNILPLNVPKGEAILWGARKTAGPIPRGAVGVFTYYIRALDKTLAIMYSVPFDFNLFRNWWNVKLYGGRREASKQTFRDMYGADRVRGDNAWHTKNLGLGLSVEGAMGSTDQSELEIRVGIASRT</sequence>